<evidence type="ECO:0000313" key="10">
    <source>
        <dbReference type="Proteomes" id="UP000271031"/>
    </source>
</evidence>
<accession>A0A3M8DQ28</accession>
<comment type="subunit">
    <text evidence="3 7">Homodimer.</text>
</comment>
<evidence type="ECO:0000256" key="7">
    <source>
        <dbReference type="PIRNR" id="PIRNR003107"/>
    </source>
</evidence>
<comment type="function">
    <text evidence="7">Plays a role in the regulation of phosphate uptake.</text>
</comment>
<dbReference type="NCBIfam" id="TIGR02135">
    <property type="entry name" value="phoU_full"/>
    <property type="match status" value="1"/>
</dbReference>
<name>A0A3M8DQ28_9BACL</name>
<dbReference type="SUPFAM" id="SSF109755">
    <property type="entry name" value="PhoU-like"/>
    <property type="match status" value="1"/>
</dbReference>
<dbReference type="GO" id="GO:0005737">
    <property type="term" value="C:cytoplasm"/>
    <property type="evidence" value="ECO:0007669"/>
    <property type="project" value="UniProtKB-SubCell"/>
</dbReference>
<evidence type="ECO:0000313" key="9">
    <source>
        <dbReference type="EMBL" id="RNB89541.1"/>
    </source>
</evidence>
<dbReference type="InterPro" id="IPR026022">
    <property type="entry name" value="PhoU_dom"/>
</dbReference>
<evidence type="ECO:0000256" key="3">
    <source>
        <dbReference type="ARBA" id="ARBA00011738"/>
    </source>
</evidence>
<gene>
    <name evidence="9" type="primary">phoU</name>
    <name evidence="9" type="ORF">EDM56_10135</name>
</gene>
<evidence type="ECO:0000256" key="2">
    <source>
        <dbReference type="ARBA" id="ARBA00008107"/>
    </source>
</evidence>
<dbReference type="GO" id="GO:0030643">
    <property type="term" value="P:intracellular phosphate ion homeostasis"/>
    <property type="evidence" value="ECO:0007669"/>
    <property type="project" value="InterPro"/>
</dbReference>
<feature type="domain" description="PhoU" evidence="8">
    <location>
        <begin position="19"/>
        <end position="105"/>
    </location>
</feature>
<evidence type="ECO:0000256" key="1">
    <source>
        <dbReference type="ARBA" id="ARBA00004496"/>
    </source>
</evidence>
<dbReference type="AlphaFoldDB" id="A0A3M8DQ28"/>
<dbReference type="PIRSF" id="PIRSF003107">
    <property type="entry name" value="PhoU"/>
    <property type="match status" value="1"/>
</dbReference>
<feature type="domain" description="PhoU" evidence="8">
    <location>
        <begin position="122"/>
        <end position="206"/>
    </location>
</feature>
<comment type="similarity">
    <text evidence="2 7">Belongs to the PhoU family.</text>
</comment>
<keyword evidence="5 7" id="KW-0963">Cytoplasm</keyword>
<dbReference type="PANTHER" id="PTHR42930">
    <property type="entry name" value="PHOSPHATE-SPECIFIC TRANSPORT SYSTEM ACCESSORY PROTEIN PHOU"/>
    <property type="match status" value="1"/>
</dbReference>
<evidence type="ECO:0000259" key="8">
    <source>
        <dbReference type="Pfam" id="PF01895"/>
    </source>
</evidence>
<sequence length="219" mass="24736">MVARHTFEEQLDSLHRKLLSMGSLVEEAIHKSIKSLVERNLQLADEVIKSDGVINSLEAEIESGCFQLIALQQPVGGDLRRLGTMLKLVTDLERMGDHAVAIAKTTRRLMNEQYVKPLIDIPLMADHVKAMVRDSLNAYIIRDTEAAAEIALRDDVVDKLFSTIFRDLIEVMSNKPQAINQGTHLLLVAQYLERIADHVTNICEWIVYMKTGQMTDLNK</sequence>
<dbReference type="Gene3D" id="1.20.58.220">
    <property type="entry name" value="Phosphate transport system protein phou homolog 2, domain 2"/>
    <property type="match status" value="1"/>
</dbReference>
<protein>
    <recommendedName>
        <fullName evidence="7">Phosphate-specific transport system accessory protein PhoU</fullName>
    </recommendedName>
</protein>
<comment type="caution">
    <text evidence="9">The sequence shown here is derived from an EMBL/GenBank/DDBJ whole genome shotgun (WGS) entry which is preliminary data.</text>
</comment>
<dbReference type="FunFam" id="1.20.58.220:FF:000004">
    <property type="entry name" value="Phosphate-specific transport system accessory protein PhoU"/>
    <property type="match status" value="1"/>
</dbReference>
<proteinExistence type="inferred from homology"/>
<dbReference type="InterPro" id="IPR028366">
    <property type="entry name" value="PhoU"/>
</dbReference>
<dbReference type="Pfam" id="PF01895">
    <property type="entry name" value="PhoU"/>
    <property type="match status" value="2"/>
</dbReference>
<keyword evidence="6 7" id="KW-0592">Phosphate transport</keyword>
<evidence type="ECO:0000256" key="4">
    <source>
        <dbReference type="ARBA" id="ARBA00022448"/>
    </source>
</evidence>
<reference evidence="9 10" key="1">
    <citation type="submission" date="2018-10" db="EMBL/GenBank/DDBJ databases">
        <title>Phylogenomics of Brevibacillus.</title>
        <authorList>
            <person name="Dunlap C."/>
        </authorList>
    </citation>
    <scope>NUCLEOTIDE SEQUENCE [LARGE SCALE GENOMIC DNA]</scope>
    <source>
        <strain evidence="9 10">JCM 15716</strain>
    </source>
</reference>
<dbReference type="InterPro" id="IPR038078">
    <property type="entry name" value="PhoU-like_sf"/>
</dbReference>
<dbReference type="EMBL" id="RHHQ01000008">
    <property type="protein sequence ID" value="RNB89541.1"/>
    <property type="molecule type" value="Genomic_DNA"/>
</dbReference>
<keyword evidence="10" id="KW-1185">Reference proteome</keyword>
<dbReference type="Proteomes" id="UP000271031">
    <property type="component" value="Unassembled WGS sequence"/>
</dbReference>
<evidence type="ECO:0000256" key="5">
    <source>
        <dbReference type="ARBA" id="ARBA00022490"/>
    </source>
</evidence>
<dbReference type="RefSeq" id="WP_122917797.1">
    <property type="nucleotide sequence ID" value="NZ_CM125436.1"/>
</dbReference>
<keyword evidence="4 7" id="KW-0813">Transport</keyword>
<dbReference type="GO" id="GO:0006817">
    <property type="term" value="P:phosphate ion transport"/>
    <property type="evidence" value="ECO:0007669"/>
    <property type="project" value="UniProtKB-KW"/>
</dbReference>
<dbReference type="OrthoDB" id="9814256at2"/>
<evidence type="ECO:0000256" key="6">
    <source>
        <dbReference type="ARBA" id="ARBA00022592"/>
    </source>
</evidence>
<dbReference type="GO" id="GO:0045936">
    <property type="term" value="P:negative regulation of phosphate metabolic process"/>
    <property type="evidence" value="ECO:0007669"/>
    <property type="project" value="InterPro"/>
</dbReference>
<organism evidence="9 10">
    <name type="scientific">Brevibacillus fluminis</name>
    <dbReference type="NCBI Taxonomy" id="511487"/>
    <lineage>
        <taxon>Bacteria</taxon>
        <taxon>Bacillati</taxon>
        <taxon>Bacillota</taxon>
        <taxon>Bacilli</taxon>
        <taxon>Bacillales</taxon>
        <taxon>Paenibacillaceae</taxon>
        <taxon>Brevibacillus</taxon>
    </lineage>
</organism>
<dbReference type="PANTHER" id="PTHR42930:SF3">
    <property type="entry name" value="PHOSPHATE-SPECIFIC TRANSPORT SYSTEM ACCESSORY PROTEIN PHOU"/>
    <property type="match status" value="1"/>
</dbReference>
<comment type="subcellular location">
    <subcellularLocation>
        <location evidence="1 7">Cytoplasm</location>
    </subcellularLocation>
</comment>